<dbReference type="EMBL" id="BAAACI010000008">
    <property type="protein sequence ID" value="GAA0778394.1"/>
    <property type="molecule type" value="Genomic_DNA"/>
</dbReference>
<proteinExistence type="predicted"/>
<comment type="caution">
    <text evidence="1">The sequence shown here is derived from an EMBL/GenBank/DDBJ whole genome shotgun (WGS) entry which is preliminary data.</text>
</comment>
<sequence>MLAIKTPKFLQEFIIVSGGHRAGVMGNVYQSVRLVQISKGAFKK</sequence>
<organism evidence="1 2">
    <name type="scientific">Clostridium subterminale</name>
    <dbReference type="NCBI Taxonomy" id="1550"/>
    <lineage>
        <taxon>Bacteria</taxon>
        <taxon>Bacillati</taxon>
        <taxon>Bacillota</taxon>
        <taxon>Clostridia</taxon>
        <taxon>Eubacteriales</taxon>
        <taxon>Clostridiaceae</taxon>
        <taxon>Clostridium</taxon>
    </lineage>
</organism>
<keyword evidence="2" id="KW-1185">Reference proteome</keyword>
<dbReference type="Pfam" id="PF19597">
    <property type="entry name" value="TrbL_4"/>
    <property type="match status" value="1"/>
</dbReference>
<gene>
    <name evidence="1" type="ORF">GCM10008908_35270</name>
</gene>
<evidence type="ECO:0000313" key="1">
    <source>
        <dbReference type="EMBL" id="GAA0778394.1"/>
    </source>
</evidence>
<accession>A0ABP3WB12</accession>
<dbReference type="Proteomes" id="UP001501047">
    <property type="component" value="Unassembled WGS sequence"/>
</dbReference>
<dbReference type="InterPro" id="IPR046084">
    <property type="entry name" value="TrbL_4"/>
</dbReference>
<protein>
    <submittedName>
        <fullName evidence="1">Uncharacterized protein</fullName>
    </submittedName>
</protein>
<evidence type="ECO:0000313" key="2">
    <source>
        <dbReference type="Proteomes" id="UP001501047"/>
    </source>
</evidence>
<reference evidence="2" key="1">
    <citation type="journal article" date="2019" name="Int. J. Syst. Evol. Microbiol.">
        <title>The Global Catalogue of Microorganisms (GCM) 10K type strain sequencing project: providing services to taxonomists for standard genome sequencing and annotation.</title>
        <authorList>
            <consortium name="The Broad Institute Genomics Platform"/>
            <consortium name="The Broad Institute Genome Sequencing Center for Infectious Disease"/>
            <person name="Wu L."/>
            <person name="Ma J."/>
        </authorList>
    </citation>
    <scope>NUCLEOTIDE SEQUENCE [LARGE SCALE GENOMIC DNA]</scope>
    <source>
        <strain evidence="2">JCM 1417</strain>
    </source>
</reference>
<name>A0ABP3WB12_CLOSU</name>